<name>A0A9X2QCC2_9BACT</name>
<organism evidence="2 3">
    <name type="scientific">Salinibacter ruber</name>
    <dbReference type="NCBI Taxonomy" id="146919"/>
    <lineage>
        <taxon>Bacteria</taxon>
        <taxon>Pseudomonadati</taxon>
        <taxon>Rhodothermota</taxon>
        <taxon>Rhodothermia</taxon>
        <taxon>Rhodothermales</taxon>
        <taxon>Salinibacteraceae</taxon>
        <taxon>Salinibacter</taxon>
    </lineage>
</organism>
<feature type="compositionally biased region" description="Basic and acidic residues" evidence="1">
    <location>
        <begin position="13"/>
        <end position="23"/>
    </location>
</feature>
<dbReference type="AlphaFoldDB" id="A0A9X2QCC2"/>
<dbReference type="Proteomes" id="UP001155057">
    <property type="component" value="Unassembled WGS sequence"/>
</dbReference>
<gene>
    <name evidence="2" type="ORF">GGP61_001362</name>
</gene>
<evidence type="ECO:0000313" key="3">
    <source>
        <dbReference type="Proteomes" id="UP001155057"/>
    </source>
</evidence>
<dbReference type="RefSeq" id="WP_259123585.1">
    <property type="nucleotide sequence ID" value="NZ_JANTZO010000005.1"/>
</dbReference>
<comment type="caution">
    <text evidence="2">The sequence shown here is derived from an EMBL/GenBank/DDBJ whole genome shotgun (WGS) entry which is preliminary data.</text>
</comment>
<protein>
    <submittedName>
        <fullName evidence="2">Uncharacterized protein</fullName>
    </submittedName>
</protein>
<dbReference type="EMBL" id="JANUAE010000004">
    <property type="protein sequence ID" value="MCS3709758.1"/>
    <property type="molecule type" value="Genomic_DNA"/>
</dbReference>
<evidence type="ECO:0000256" key="1">
    <source>
        <dbReference type="SAM" id="MobiDB-lite"/>
    </source>
</evidence>
<proteinExistence type="predicted"/>
<feature type="compositionally biased region" description="Polar residues" evidence="1">
    <location>
        <begin position="1"/>
        <end position="12"/>
    </location>
</feature>
<feature type="region of interest" description="Disordered" evidence="1">
    <location>
        <begin position="1"/>
        <end position="23"/>
    </location>
</feature>
<reference evidence="2" key="1">
    <citation type="submission" date="2022-08" db="EMBL/GenBank/DDBJ databases">
        <title>Genomic Encyclopedia of Type Strains, Phase V (KMG-V): Genome sequencing to study the core and pangenomes of soil and plant-associated prokaryotes.</title>
        <authorList>
            <person name="Whitman W."/>
        </authorList>
    </citation>
    <scope>NUCLEOTIDE SEQUENCE</scope>
    <source>
        <strain evidence="2">SP3049</strain>
    </source>
</reference>
<evidence type="ECO:0000313" key="2">
    <source>
        <dbReference type="EMBL" id="MCS3709758.1"/>
    </source>
</evidence>
<accession>A0A9X2QCC2</accession>
<sequence>MSQSEEANGSSESRSKNVPADRPDYYKYFSDRILDAIEEEGTTLSFLLKFGDAEKGVASTIRVEGETPEEGLQSVHEMLSDFQQYEGTNTHDYPAVDYFDIHFWPRHVHPEDIVWSETRIV</sequence>